<feature type="transmembrane region" description="Helical" evidence="1">
    <location>
        <begin position="81"/>
        <end position="109"/>
    </location>
</feature>
<organism evidence="2 3">
    <name type="scientific">Halteria grandinella</name>
    <dbReference type="NCBI Taxonomy" id="5974"/>
    <lineage>
        <taxon>Eukaryota</taxon>
        <taxon>Sar</taxon>
        <taxon>Alveolata</taxon>
        <taxon>Ciliophora</taxon>
        <taxon>Intramacronucleata</taxon>
        <taxon>Spirotrichea</taxon>
        <taxon>Stichotrichia</taxon>
        <taxon>Sporadotrichida</taxon>
        <taxon>Halteriidae</taxon>
        <taxon>Halteria</taxon>
    </lineage>
</organism>
<sequence>MILNDISRDDEQQSFISTTDKEQTISVEMNLKQQIKMLPPIYLSMSLIVLSAAILSQFQYARAQTFPLFLELPFQKNQLFTVYYLINYILQIGNALISLIGIIIYYLVYQANQQKPNKKRYSLRSLQYRPFSFQIFLSGVISHLSFLAFALLPMEQKNQSNFLCIYIFIQYFSSYFRYGRQNSVDIFICNELCVYQLLHVLPTKQLKQIESPLTLILKLISESCLIYSNLLPFYSMQDNIQFKSYV</sequence>
<evidence type="ECO:0000256" key="1">
    <source>
        <dbReference type="SAM" id="Phobius"/>
    </source>
</evidence>
<feature type="transmembrane region" description="Helical" evidence="1">
    <location>
        <begin position="130"/>
        <end position="154"/>
    </location>
</feature>
<gene>
    <name evidence="2" type="ORF">FGO68_gene15331</name>
</gene>
<feature type="transmembrane region" description="Helical" evidence="1">
    <location>
        <begin position="41"/>
        <end position="61"/>
    </location>
</feature>
<evidence type="ECO:0000313" key="3">
    <source>
        <dbReference type="Proteomes" id="UP000785679"/>
    </source>
</evidence>
<dbReference type="Proteomes" id="UP000785679">
    <property type="component" value="Unassembled WGS sequence"/>
</dbReference>
<proteinExistence type="predicted"/>
<dbReference type="EMBL" id="RRYP01017188">
    <property type="protein sequence ID" value="TNV74281.1"/>
    <property type="molecule type" value="Genomic_DNA"/>
</dbReference>
<feature type="transmembrane region" description="Helical" evidence="1">
    <location>
        <begin position="160"/>
        <end position="178"/>
    </location>
</feature>
<evidence type="ECO:0008006" key="4">
    <source>
        <dbReference type="Google" id="ProtNLM"/>
    </source>
</evidence>
<dbReference type="OrthoDB" id="302693at2759"/>
<keyword evidence="1" id="KW-0812">Transmembrane</keyword>
<dbReference type="AlphaFoldDB" id="A0A8J8NFR8"/>
<keyword evidence="3" id="KW-1185">Reference proteome</keyword>
<reference evidence="2" key="1">
    <citation type="submission" date="2019-06" db="EMBL/GenBank/DDBJ databases">
        <authorList>
            <person name="Zheng W."/>
        </authorList>
    </citation>
    <scope>NUCLEOTIDE SEQUENCE</scope>
    <source>
        <strain evidence="2">QDHG01</strain>
    </source>
</reference>
<protein>
    <recommendedName>
        <fullName evidence="4">Transmembrane protein</fullName>
    </recommendedName>
</protein>
<keyword evidence="1" id="KW-1133">Transmembrane helix</keyword>
<comment type="caution">
    <text evidence="2">The sequence shown here is derived from an EMBL/GenBank/DDBJ whole genome shotgun (WGS) entry which is preliminary data.</text>
</comment>
<evidence type="ECO:0000313" key="2">
    <source>
        <dbReference type="EMBL" id="TNV74281.1"/>
    </source>
</evidence>
<name>A0A8J8NFR8_HALGN</name>
<accession>A0A8J8NFR8</accession>
<keyword evidence="1" id="KW-0472">Membrane</keyword>